<comment type="subcellular location">
    <subcellularLocation>
        <location evidence="1">Nucleus</location>
    </subcellularLocation>
</comment>
<comment type="similarity">
    <text evidence="2">Belongs to the Mediator complex subunit 30 family.</text>
</comment>
<dbReference type="Proteomes" id="UP001208570">
    <property type="component" value="Unassembled WGS sequence"/>
</dbReference>
<evidence type="ECO:0000313" key="11">
    <source>
        <dbReference type="Proteomes" id="UP001208570"/>
    </source>
</evidence>
<evidence type="ECO:0000256" key="2">
    <source>
        <dbReference type="ARBA" id="ARBA00010606"/>
    </source>
</evidence>
<evidence type="ECO:0000313" key="10">
    <source>
        <dbReference type="EMBL" id="KAK2153916.1"/>
    </source>
</evidence>
<protein>
    <recommendedName>
        <fullName evidence="3">Mediator of RNA polymerase II transcription subunit 30</fullName>
    </recommendedName>
    <alternativeName>
        <fullName evidence="9">Mediator complex subunit 30</fullName>
    </alternativeName>
</protein>
<reference evidence="10" key="1">
    <citation type="journal article" date="2023" name="Mol. Biol. Evol.">
        <title>Third-Generation Sequencing Reveals the Adaptive Role of the Epigenome in Three Deep-Sea Polychaetes.</title>
        <authorList>
            <person name="Perez M."/>
            <person name="Aroh O."/>
            <person name="Sun Y."/>
            <person name="Lan Y."/>
            <person name="Juniper S.K."/>
            <person name="Young C.R."/>
            <person name="Angers B."/>
            <person name="Qian P.Y."/>
        </authorList>
    </citation>
    <scope>NUCLEOTIDE SEQUENCE</scope>
    <source>
        <strain evidence="10">P08H-3</strain>
    </source>
</reference>
<evidence type="ECO:0000256" key="7">
    <source>
        <dbReference type="ARBA" id="ARBA00023242"/>
    </source>
</evidence>
<evidence type="ECO:0000256" key="8">
    <source>
        <dbReference type="ARBA" id="ARBA00025687"/>
    </source>
</evidence>
<gene>
    <name evidence="10" type="ORF">LSH36_281g03047</name>
</gene>
<dbReference type="InterPro" id="IPR021019">
    <property type="entry name" value="Mediator_Med30_met"/>
</dbReference>
<comment type="caution">
    <text evidence="10">The sequence shown here is derived from an EMBL/GenBank/DDBJ whole genome shotgun (WGS) entry which is preliminary data.</text>
</comment>
<keyword evidence="6" id="KW-0804">Transcription</keyword>
<dbReference type="PANTHER" id="PTHR31705:SF4">
    <property type="entry name" value="MEDIATOR OF RNA POLYMERASE II TRANSCRIPTION SUBUNIT 30"/>
    <property type="match status" value="1"/>
</dbReference>
<proteinExistence type="inferred from homology"/>
<comment type="function">
    <text evidence="8">Component of the Mediator complex, a coactivator involved in the regulated transcription of nearly all RNA polymerase II-dependent genes. Mediator functions as a bridge to convey information from gene-specific regulatory proteins to the basal RNA polymerase II transcription machinery. Mediator is recruited to promoters by direct interactions with regulatory proteins and serves as a scaffold for the assembly of a functional preinitiation complex with RNA polymerase II and the general transcription factors.</text>
</comment>
<evidence type="ECO:0000256" key="3">
    <source>
        <dbReference type="ARBA" id="ARBA00019664"/>
    </source>
</evidence>
<evidence type="ECO:0000256" key="9">
    <source>
        <dbReference type="ARBA" id="ARBA00031981"/>
    </source>
</evidence>
<sequence>MSQIPVSTPFSNVTTGATFKPLNTPTTAVTTAGQPQMAAPSGVMTQSVLQAKDVNVATLCRHGQEMVQDIVQKTTEIFQWLKAIYLPNGTTVTPAMCHERWRKLEEHIRNVNNSFHKLLLIYNKVKEYKAEKPIEDYLPLEVNGEVKGEQPKITESVVAASEEHKDIIEKIHLKNQQLKDIIDQLRTIIWEINTMMAVKQL</sequence>
<evidence type="ECO:0000256" key="1">
    <source>
        <dbReference type="ARBA" id="ARBA00004123"/>
    </source>
</evidence>
<dbReference type="GO" id="GO:0003712">
    <property type="term" value="F:transcription coregulator activity"/>
    <property type="evidence" value="ECO:0007669"/>
    <property type="project" value="TreeGrafter"/>
</dbReference>
<evidence type="ECO:0000256" key="4">
    <source>
        <dbReference type="ARBA" id="ARBA00023015"/>
    </source>
</evidence>
<keyword evidence="5" id="KW-0010">Activator</keyword>
<dbReference type="Pfam" id="PF11315">
    <property type="entry name" value="Med30"/>
    <property type="match status" value="1"/>
</dbReference>
<accession>A0AAD9JIX9</accession>
<dbReference type="GO" id="GO:0016592">
    <property type="term" value="C:mediator complex"/>
    <property type="evidence" value="ECO:0007669"/>
    <property type="project" value="TreeGrafter"/>
</dbReference>
<name>A0AAD9JIX9_9ANNE</name>
<organism evidence="10 11">
    <name type="scientific">Paralvinella palmiformis</name>
    <dbReference type="NCBI Taxonomy" id="53620"/>
    <lineage>
        <taxon>Eukaryota</taxon>
        <taxon>Metazoa</taxon>
        <taxon>Spiralia</taxon>
        <taxon>Lophotrochozoa</taxon>
        <taxon>Annelida</taxon>
        <taxon>Polychaeta</taxon>
        <taxon>Sedentaria</taxon>
        <taxon>Canalipalpata</taxon>
        <taxon>Terebellida</taxon>
        <taxon>Terebelliformia</taxon>
        <taxon>Alvinellidae</taxon>
        <taxon>Paralvinella</taxon>
    </lineage>
</organism>
<keyword evidence="11" id="KW-1185">Reference proteome</keyword>
<dbReference type="EMBL" id="JAODUP010000281">
    <property type="protein sequence ID" value="KAK2153916.1"/>
    <property type="molecule type" value="Genomic_DNA"/>
</dbReference>
<dbReference type="PANTHER" id="PTHR31705">
    <property type="entry name" value="MEDIATOR OF RNA POLYMERASE II TRANSCRIPTION SUBUNIT 30"/>
    <property type="match status" value="1"/>
</dbReference>
<evidence type="ECO:0000256" key="6">
    <source>
        <dbReference type="ARBA" id="ARBA00023163"/>
    </source>
</evidence>
<dbReference type="AlphaFoldDB" id="A0AAD9JIX9"/>
<keyword evidence="7" id="KW-0539">Nucleus</keyword>
<keyword evidence="4" id="KW-0805">Transcription regulation</keyword>
<evidence type="ECO:0000256" key="5">
    <source>
        <dbReference type="ARBA" id="ARBA00023159"/>
    </source>
</evidence>
<dbReference type="GO" id="GO:0045893">
    <property type="term" value="P:positive regulation of DNA-templated transcription"/>
    <property type="evidence" value="ECO:0007669"/>
    <property type="project" value="TreeGrafter"/>
</dbReference>